<keyword evidence="6 9" id="KW-1133">Transmembrane helix</keyword>
<name>A0A0C6P2L9_BORBO</name>
<feature type="transmembrane region" description="Helical" evidence="9">
    <location>
        <begin position="131"/>
        <end position="153"/>
    </location>
</feature>
<dbReference type="Proteomes" id="UP000007564">
    <property type="component" value="Chromosome"/>
</dbReference>
<evidence type="ECO:0000259" key="10">
    <source>
        <dbReference type="Pfam" id="PF04290"/>
    </source>
</evidence>
<evidence type="ECO:0000256" key="8">
    <source>
        <dbReference type="ARBA" id="ARBA00038436"/>
    </source>
</evidence>
<evidence type="ECO:0000313" key="12">
    <source>
        <dbReference type="Proteomes" id="UP000007564"/>
    </source>
</evidence>
<dbReference type="GO" id="GO:0005886">
    <property type="term" value="C:plasma membrane"/>
    <property type="evidence" value="ECO:0007669"/>
    <property type="project" value="UniProtKB-SubCell"/>
</dbReference>
<evidence type="ECO:0000313" key="11">
    <source>
        <dbReference type="EMBL" id="CCJ52439.1"/>
    </source>
</evidence>
<feature type="domain" description="Tripartite ATP-independent periplasmic transporters DctQ component" evidence="10">
    <location>
        <begin position="26"/>
        <end position="157"/>
    </location>
</feature>
<dbReference type="RefSeq" id="WP_003817345.1">
    <property type="nucleotide sequence ID" value="NC_019382.1"/>
</dbReference>
<dbReference type="PANTHER" id="PTHR35011:SF10">
    <property type="entry name" value="TRAP TRANSPORTER SMALL PERMEASE PROTEIN"/>
    <property type="match status" value="1"/>
</dbReference>
<dbReference type="KEGG" id="bbh:BN112_0521"/>
<keyword evidence="5 9" id="KW-0812">Transmembrane</keyword>
<evidence type="ECO:0000256" key="5">
    <source>
        <dbReference type="ARBA" id="ARBA00022692"/>
    </source>
</evidence>
<dbReference type="HOGENOM" id="CLU_086356_2_3_4"/>
<keyword evidence="4 9" id="KW-0997">Cell inner membrane</keyword>
<evidence type="ECO:0000256" key="3">
    <source>
        <dbReference type="ARBA" id="ARBA00022475"/>
    </source>
</evidence>
<accession>A0A0C6P2L9</accession>
<dbReference type="PANTHER" id="PTHR35011">
    <property type="entry name" value="2,3-DIKETO-L-GULONATE TRAP TRANSPORTER SMALL PERMEASE PROTEIN YIAM"/>
    <property type="match status" value="1"/>
</dbReference>
<reference evidence="11 12" key="1">
    <citation type="journal article" date="2012" name="BMC Genomics">
        <title>Comparative genomics of the classical Bordetella subspecies: the evolution and exchange of virulence-associated diversity amongst closely related pathogens.</title>
        <authorList>
            <person name="Park J."/>
            <person name="Zhang Y."/>
            <person name="Buboltz A.M."/>
            <person name="Zhang X."/>
            <person name="Schuster S.C."/>
            <person name="Ahuja U."/>
            <person name="Liu M."/>
            <person name="Miller J.F."/>
            <person name="Sebaihia M."/>
            <person name="Bentley S.D."/>
            <person name="Parkhill J."/>
            <person name="Harvill E.T."/>
        </authorList>
    </citation>
    <scope>NUCLEOTIDE SEQUENCE [LARGE SCALE GENOMIC DNA]</scope>
    <source>
        <strain evidence="11 12">253</strain>
    </source>
</reference>
<sequence length="171" mass="17723">MDRLLRLIDALCAGAEHLAIALLYGIAALMLAEVGARAMGRSIPFSWEYCAYGMAAAFFLGMGAALRHGAHIRVLFLRDALPARPARLLDIAASCAGLALSAVIVVALARLTGKSIARGLVSNTVMQTPLAIPQAVVLAGAALLALAFVARLLRQLTGRPAETDGGRAAGH</sequence>
<dbReference type="InterPro" id="IPR055348">
    <property type="entry name" value="DctQ"/>
</dbReference>
<evidence type="ECO:0000256" key="2">
    <source>
        <dbReference type="ARBA" id="ARBA00022448"/>
    </source>
</evidence>
<dbReference type="GO" id="GO:0022857">
    <property type="term" value="F:transmembrane transporter activity"/>
    <property type="evidence" value="ECO:0007669"/>
    <property type="project" value="UniProtKB-UniRule"/>
</dbReference>
<comment type="function">
    <text evidence="9">Part of the tripartite ATP-independent periplasmic (TRAP) transport system.</text>
</comment>
<keyword evidence="2 9" id="KW-0813">Transport</keyword>
<gene>
    <name evidence="11" type="ORF">BN112_0521</name>
</gene>
<dbReference type="AlphaFoldDB" id="A0A0C6P2L9"/>
<organism evidence="11 12">
    <name type="scientific">Bordetella bronchiseptica 253</name>
    <dbReference type="NCBI Taxonomy" id="568707"/>
    <lineage>
        <taxon>Bacteria</taxon>
        <taxon>Pseudomonadati</taxon>
        <taxon>Pseudomonadota</taxon>
        <taxon>Betaproteobacteria</taxon>
        <taxon>Burkholderiales</taxon>
        <taxon>Alcaligenaceae</taxon>
        <taxon>Bordetella</taxon>
    </lineage>
</organism>
<dbReference type="EMBL" id="HE965806">
    <property type="protein sequence ID" value="CCJ52439.1"/>
    <property type="molecule type" value="Genomic_DNA"/>
</dbReference>
<evidence type="ECO:0000256" key="1">
    <source>
        <dbReference type="ARBA" id="ARBA00004429"/>
    </source>
</evidence>
<feature type="transmembrane region" description="Helical" evidence="9">
    <location>
        <begin position="51"/>
        <end position="70"/>
    </location>
</feature>
<dbReference type="Pfam" id="PF04290">
    <property type="entry name" value="DctQ"/>
    <property type="match status" value="1"/>
</dbReference>
<keyword evidence="7 9" id="KW-0472">Membrane</keyword>
<dbReference type="InterPro" id="IPR007387">
    <property type="entry name" value="TRAP_DctQ"/>
</dbReference>
<comment type="subunit">
    <text evidence="9">The complex comprises the extracytoplasmic solute receptor protein and the two transmembrane proteins.</text>
</comment>
<protein>
    <recommendedName>
        <fullName evidence="9">TRAP transporter small permease protein</fullName>
    </recommendedName>
</protein>
<comment type="subcellular location">
    <subcellularLocation>
        <location evidence="1 9">Cell inner membrane</location>
        <topology evidence="1 9">Multi-pass membrane protein</topology>
    </subcellularLocation>
</comment>
<dbReference type="GeneID" id="56478816"/>
<proteinExistence type="inferred from homology"/>
<feature type="transmembrane region" description="Helical" evidence="9">
    <location>
        <begin position="7"/>
        <end position="31"/>
    </location>
</feature>
<evidence type="ECO:0000256" key="6">
    <source>
        <dbReference type="ARBA" id="ARBA00022989"/>
    </source>
</evidence>
<evidence type="ECO:0000256" key="4">
    <source>
        <dbReference type="ARBA" id="ARBA00022519"/>
    </source>
</evidence>
<feature type="transmembrane region" description="Helical" evidence="9">
    <location>
        <begin position="91"/>
        <end position="111"/>
    </location>
</feature>
<dbReference type="GO" id="GO:0015740">
    <property type="term" value="P:C4-dicarboxylate transport"/>
    <property type="evidence" value="ECO:0007669"/>
    <property type="project" value="TreeGrafter"/>
</dbReference>
<evidence type="ECO:0000256" key="7">
    <source>
        <dbReference type="ARBA" id="ARBA00023136"/>
    </source>
</evidence>
<evidence type="ECO:0000256" key="9">
    <source>
        <dbReference type="RuleBase" id="RU369079"/>
    </source>
</evidence>
<comment type="similarity">
    <text evidence="8 9">Belongs to the TRAP transporter small permease family.</text>
</comment>
<keyword evidence="3" id="KW-1003">Cell membrane</keyword>